<dbReference type="FunFam" id="2.60.40.10:FF:000018">
    <property type="entry name" value="collagen alpha-1(XII) chain isoform X1"/>
    <property type="match status" value="6"/>
</dbReference>
<evidence type="ECO:0000256" key="2">
    <source>
        <dbReference type="ARBA" id="ARBA00022525"/>
    </source>
</evidence>
<feature type="domain" description="Fibronectin type-III" evidence="15">
    <location>
        <begin position="1801"/>
        <end position="1891"/>
    </location>
</feature>
<dbReference type="InterPro" id="IPR013783">
    <property type="entry name" value="Ig-like_fold"/>
</dbReference>
<dbReference type="InterPro" id="IPR036465">
    <property type="entry name" value="vWFA_dom_sf"/>
</dbReference>
<dbReference type="GO" id="GO:0005614">
    <property type="term" value="C:interstitial matrix"/>
    <property type="evidence" value="ECO:0007669"/>
    <property type="project" value="UniProtKB-ARBA"/>
</dbReference>
<sequence>ISHILSFQSGAALTFAFFSFDPPSDLNFKIIDENTVHMSWARPADPIVGYRITVDPTTDGPTKEFTLAASTTETLLSDLIPEIEYVVTITSYDEVEESVPVIGQLTIQTGGPTKPECSVSAWTDLVFLVDGSWSVGRNNFKYILDFIGALVSAFDIGEEKTRVGVVQYSSDTRMEFNLNQYYQRDELLAAIKKIPYKGGNTMTGDAIDYLIKNTFTESAGARVGFPKVAIIITDGKSQDEVEIPARELRNIGVEVFSLGIKAADAKELKQIASTPSLNHVFNVANFDAIVDIQNEIISQVCSGVDEQLGELVSGEEVIEPPSNLVATEVSSKYIKLSWSPSPSPVTGYKVLLTPMTVGSRQHALSVGPQTTMLSVRDLSADTEYQISVSAMKGLTSSEPISIMEKTQPMKVQVECSRGVDIKADIVFLVDGSYSIGIANFVKVRAFLEVLVKSFEISPNKVQISLVQYSRDPHTEFTLKKFTKVEDIIEAINTFPYRGGSTNTGKAMTYVREKIFVPSKGSRGNVPKVMILITDGKSSDAFRDPAIKLRNSDVEIFAVGVKDAVRSELEAIASPPAETHVFTVEDFDAFQRISFELTQSICLRIEQELAAIKKKAYVPPKDLRFSETTSYSFKVNWSPAGENVFSYHITYKDATGDDEVTVVEPASSTSVILNNLKPETLYLVNVTAEYEDGFSVPLSGEETTVEEGRGNMDPVGSYPDTTGHESLFELLKYLVTYVPAAGGETQEVTVRGHTTSTVLRGLNEGTQYSLSVTALYASGAGDALHGEGTTLEERGSPTDFVTKDITDTSIGAYWTSAPGMVRGYRVSWKSLYDDIETGEKSLSGDAIHTVIENLQPETKYKVSVFAVYSSGEGEPLNGEATTELSQDSKILKVDEETENTMRVTWKPAPGKVINYRVVYRPRGGGRQMVAKVPPTVTSTVLKRLQPQTTYDITVLPMYKTGEGKLRQGSGTTASRFKSPRNLKTSDPTMSSFRVTWEPAPGEVKGYKVTFHPTGDDRRLGELVVGPYDNTVVLEELRAGTTYKVNVFGMFDGGESSPLVGQEMTTLSDTTCLTRAEADIVLLVDGSWSIGRANFRTVRSFISRIVEIFDIGPKRVQIALAQYSGDPRTEWQLNAHRDKKSLLQAVANLPYKGGNTLTGMALNFIRQQNFKTQAGMRPRARKIGVLITDGKSQDDVEAPSKKLKDEGVELFAIGIKNADEDELKMIATDPDDTHAYNVADFESLSKIVDDLTINLCNSVKGPGDLEAPSNLVISERTHRSLRVSWTPPSDSVDRYKVEYYPVSGGKRQEVSSSTVLKDLKPETEYVVNVYSVVEDEYSEPLKGTEKTLPLPKPRDLRLRDVTHSTMNVLWEPVPGKVRKYIVRYKTPEDDVKEVEVDRSRTSTPLKDLLSQTLYTVGVSAVYDEGESPPVTAQETTRTVPAPTNLRITEVTPESFRGTWDHGASDVSLYRITWTILNGDENTLVFENLNPNTLYEVSVTAIYPDESESDDLTGSERTPRLIPLTTQAPKSGPRNLQVYNATSNSLTVKWDPASGRVQKYRITYQPSTGEGNEQTTTIGGRQNSVVLQKLKPDTPYTITVSSLYPDGEGGRMTGRGKTKPLNTVRNLRVYDPSTSTLNVRWDHAEGNPRQYKLFYAPTAGVPEEMVPIPGNTNYAILRNLQPDTPYTVTVVPVYTEGDGGRTSDTGRTLVRGLARNVHVYNPTPNSLDVRWDPAPGPVQQYRIVYSPVAGTRPSESIVVPGNSRTVHLERLIPDTPYSVNIVALYSDGEGNPSPGQGRTLPRSGPRNMRVFGETTNSLSVSWDHADGPVQQYRIIYSPTVGDPIDEYTTVPGRRNNVMLQPLQPDTPYKITVIAVYEDGDGGHLTGNGRTVGLLSPQNIHISDEWYTRFRVSWDPSPSPVLGYKIVYKPVGSNEPMEVFVGEMTSYTLHNLNPSTTYDVDVYAQYDSGLSVPLTDQGTTLYLNVTDLKTYQVGWDTFCVRWSPHRAATSYRLKLSPADGTRGQEITVRGSETSHCFTGLSPDSDYGVTAFVQTPNLEGPGVSVKEHTTVKPTEAPTEPPPPPPPPTIPPARDVCKGAKADIVFLTDASWSIGDDNFNKVVKFIFNTVGAFDEISPAGIQVSFVQYSDEVKSEFKLNTYNDKAQALGALQNIRYRGGNTRTGTALTFIKEKVLTWESGMRKNVPKVLVVVTDGRSQDEVKKAALVIQQSGFSVFVVGVADVDYNELANIASKPSERHVFIVDDFESFEKIEDNLITFVCETATSSCPLIYLDGYTSPGFKMLEAYNLTEKNFASVPGVSLESGSFPSYSAYKLQKNAFVNQPTADLHPNGLPSSYTIILLFRLLPETPSDPFAIWQITDRDYKPQVGVIADPSSKTLSFFNKDTRGEVQTVTFDTDEVKTLFYGSFHKVHIVVTSKSVKVYIDCYEIIEKDIKEAGNITTDGYEILGKLLKGERKSATFQIQNFDIVCSPVWTSRDRCCDIPSRRDEAKCPALPNACTCTQDSVGPPDRVCRFLIYEIPVFQGPSGLKGEKGDRGDIASQNMMRAVARQVCEQLISGNISFIFNQKRGNLCFNPVLGPQGESRTGPPGSTGSRGPPGPPGRPGNSGIRGPPGPPGYCDSSQCASIPYNGQGYPGMLLPM</sequence>
<keyword evidence="3" id="KW-0272">Extracellular matrix</keyword>
<keyword evidence="5" id="KW-0677">Repeat</keyword>
<keyword evidence="8" id="KW-0176">Collagen</keyword>
<feature type="region of interest" description="Disordered" evidence="13">
    <location>
        <begin position="2053"/>
        <end position="2087"/>
    </location>
</feature>
<dbReference type="InterPro" id="IPR048287">
    <property type="entry name" value="TSPN-like_N"/>
</dbReference>
<reference evidence="16" key="1">
    <citation type="submission" date="2019-03" db="UniProtKB">
        <authorList>
            <consortium name="Ensembl"/>
        </authorList>
    </citation>
    <scope>IDENTIFICATION</scope>
</reference>
<evidence type="ECO:0000256" key="12">
    <source>
        <dbReference type="ARBA" id="ARBA00049648"/>
    </source>
</evidence>
<dbReference type="PROSITE" id="PS50234">
    <property type="entry name" value="VWFA"/>
    <property type="match status" value="4"/>
</dbReference>
<dbReference type="InterPro" id="IPR036116">
    <property type="entry name" value="FN3_sf"/>
</dbReference>
<feature type="domain" description="VWFA" evidence="14">
    <location>
        <begin position="1077"/>
        <end position="1249"/>
    </location>
</feature>
<dbReference type="Gene3D" id="3.40.50.410">
    <property type="entry name" value="von Willebrand factor, type A domain"/>
    <property type="match status" value="4"/>
</dbReference>
<dbReference type="SMART" id="SM00060">
    <property type="entry name" value="FN3"/>
    <property type="match status" value="16"/>
</dbReference>
<dbReference type="CDD" id="cd00063">
    <property type="entry name" value="FN3"/>
    <property type="match status" value="16"/>
</dbReference>
<evidence type="ECO:0000313" key="16">
    <source>
        <dbReference type="Ensembl" id="ENSUMAP00000018554"/>
    </source>
</evidence>
<dbReference type="Gene3D" id="2.60.120.200">
    <property type="match status" value="1"/>
</dbReference>
<dbReference type="SMART" id="SM00327">
    <property type="entry name" value="VWA"/>
    <property type="match status" value="4"/>
</dbReference>
<evidence type="ECO:0000256" key="5">
    <source>
        <dbReference type="ARBA" id="ARBA00022737"/>
    </source>
</evidence>
<dbReference type="SUPFAM" id="SSF49265">
    <property type="entry name" value="Fibronectin type III"/>
    <property type="match status" value="12"/>
</dbReference>
<dbReference type="SUPFAM" id="SSF49899">
    <property type="entry name" value="Concanavalin A-like lectins/glucanases"/>
    <property type="match status" value="1"/>
</dbReference>
<keyword evidence="10" id="KW-0325">Glycoprotein</keyword>
<keyword evidence="11" id="KW-0379">Hydroxylation</keyword>
<comment type="subcellular location">
    <subcellularLocation>
        <location evidence="1">Secreted</location>
        <location evidence="1">Extracellular space</location>
        <location evidence="1">Extracellular matrix</location>
    </subcellularLocation>
</comment>
<dbReference type="InterPro" id="IPR013320">
    <property type="entry name" value="ConA-like_dom_sf"/>
</dbReference>
<protein>
    <submittedName>
        <fullName evidence="16">Collagen type XII alpha 1 chain</fullName>
    </submittedName>
</protein>
<feature type="domain" description="Fibronectin type-III" evidence="15">
    <location>
        <begin position="1892"/>
        <end position="1980"/>
    </location>
</feature>
<dbReference type="GO" id="GO:0005581">
    <property type="term" value="C:collagen trimer"/>
    <property type="evidence" value="ECO:0007669"/>
    <property type="project" value="UniProtKB-KW"/>
</dbReference>
<dbReference type="InterPro" id="IPR050525">
    <property type="entry name" value="ECM_Assembly_Org"/>
</dbReference>
<dbReference type="GO" id="GO:0035987">
    <property type="term" value="P:endodermal cell differentiation"/>
    <property type="evidence" value="ECO:0007669"/>
    <property type="project" value="TreeGrafter"/>
</dbReference>
<dbReference type="PROSITE" id="PS50853">
    <property type="entry name" value="FN3"/>
    <property type="match status" value="13"/>
</dbReference>
<feature type="region of interest" description="Disordered" evidence="13">
    <location>
        <begin position="962"/>
        <end position="987"/>
    </location>
</feature>
<dbReference type="FunFam" id="2.60.40.10:FF:000816">
    <property type="entry name" value="collagen alpha-1(XII) chain isoform X2"/>
    <property type="match status" value="1"/>
</dbReference>
<dbReference type="FunFam" id="2.60.40.10:FF:000704">
    <property type="entry name" value="collagen alpha-1(XII) chain isoform X1"/>
    <property type="match status" value="1"/>
</dbReference>
<dbReference type="InterPro" id="IPR002035">
    <property type="entry name" value="VWF_A"/>
</dbReference>
<accession>A0A452UCI2</accession>
<keyword evidence="9" id="KW-1015">Disulfide bond</keyword>
<dbReference type="GeneTree" id="ENSGT00940000154923"/>
<feature type="region of interest" description="Disordered" evidence="13">
    <location>
        <begin position="2590"/>
        <end position="2634"/>
    </location>
</feature>
<name>A0A452UCI2_URSMA</name>
<feature type="domain" description="Fibronectin type-III" evidence="15">
    <location>
        <begin position="1529"/>
        <end position="1623"/>
    </location>
</feature>
<dbReference type="PANTHER" id="PTHR24020:SF17">
    <property type="entry name" value="COLLAGEN ALPHA-1(XII) CHAIN"/>
    <property type="match status" value="1"/>
</dbReference>
<gene>
    <name evidence="16" type="primary">COL12A1</name>
</gene>
<feature type="domain" description="Fibronectin type-III" evidence="15">
    <location>
        <begin position="795"/>
        <end position="886"/>
    </location>
</feature>
<dbReference type="FunFam" id="2.60.40.10:FF:000121">
    <property type="entry name" value="Collagen type XII alpha 1 chain"/>
    <property type="match status" value="4"/>
</dbReference>
<dbReference type="InterPro" id="IPR003961">
    <property type="entry name" value="FN3_dom"/>
</dbReference>
<dbReference type="CDD" id="cd01482">
    <property type="entry name" value="vWA_collagen_alphaI-XII-like"/>
    <property type="match status" value="4"/>
</dbReference>
<dbReference type="GO" id="GO:0005615">
    <property type="term" value="C:extracellular space"/>
    <property type="evidence" value="ECO:0007669"/>
    <property type="project" value="TreeGrafter"/>
</dbReference>
<feature type="domain" description="Fibronectin type-III" evidence="15">
    <location>
        <begin position="977"/>
        <end position="1067"/>
    </location>
</feature>
<feature type="domain" description="Fibronectin type-III" evidence="15">
    <location>
        <begin position="22"/>
        <end position="112"/>
    </location>
</feature>
<evidence type="ECO:0000259" key="14">
    <source>
        <dbReference type="PROSITE" id="PS50234"/>
    </source>
</evidence>
<dbReference type="SUPFAM" id="SSF53300">
    <property type="entry name" value="vWA-like"/>
    <property type="match status" value="4"/>
</dbReference>
<comment type="similarity">
    <text evidence="12">Belongs to the fibril-associated collagens with interrupted helices (FACIT) family.</text>
</comment>
<evidence type="ECO:0000256" key="11">
    <source>
        <dbReference type="ARBA" id="ARBA00023278"/>
    </source>
</evidence>
<feature type="domain" description="VWFA" evidence="14">
    <location>
        <begin position="124"/>
        <end position="300"/>
    </location>
</feature>
<feature type="compositionally biased region" description="Pro residues" evidence="13">
    <location>
        <begin position="2073"/>
        <end position="2085"/>
    </location>
</feature>
<dbReference type="Gene3D" id="2.60.40.10">
    <property type="entry name" value="Immunoglobulins"/>
    <property type="match status" value="16"/>
</dbReference>
<organism evidence="16">
    <name type="scientific">Ursus maritimus</name>
    <name type="common">Polar bear</name>
    <name type="synonym">Thalarctos maritimus</name>
    <dbReference type="NCBI Taxonomy" id="29073"/>
    <lineage>
        <taxon>Eukaryota</taxon>
        <taxon>Metazoa</taxon>
        <taxon>Chordata</taxon>
        <taxon>Craniata</taxon>
        <taxon>Vertebrata</taxon>
        <taxon>Euteleostomi</taxon>
        <taxon>Mammalia</taxon>
        <taxon>Eutheria</taxon>
        <taxon>Laurasiatheria</taxon>
        <taxon>Carnivora</taxon>
        <taxon>Caniformia</taxon>
        <taxon>Ursidae</taxon>
        <taxon>Ursus</taxon>
    </lineage>
</organism>
<feature type="compositionally biased region" description="Low complexity" evidence="13">
    <location>
        <begin position="2598"/>
        <end position="2609"/>
    </location>
</feature>
<feature type="domain" description="Fibronectin type-III" evidence="15">
    <location>
        <begin position="320"/>
        <end position="410"/>
    </location>
</feature>
<dbReference type="Pfam" id="PF00092">
    <property type="entry name" value="VWA"/>
    <property type="match status" value="4"/>
</dbReference>
<keyword evidence="4" id="KW-0732">Signal</keyword>
<feature type="domain" description="Fibronectin type-III" evidence="15">
    <location>
        <begin position="1710"/>
        <end position="1800"/>
    </location>
</feature>
<dbReference type="FunFam" id="3.40.50.410:FF:000001">
    <property type="entry name" value="Collagen, type XII, alpha 1"/>
    <property type="match status" value="4"/>
</dbReference>
<dbReference type="PRINTS" id="PR00453">
    <property type="entry name" value="VWFADOMAIN"/>
</dbReference>
<dbReference type="FunFam" id="2.60.120.200:FF:000008">
    <property type="entry name" value="Collagen type XII alpha 1 chain"/>
    <property type="match status" value="1"/>
</dbReference>
<feature type="compositionally biased region" description="Polar residues" evidence="13">
    <location>
        <begin position="967"/>
        <end position="987"/>
    </location>
</feature>
<dbReference type="SMART" id="SM00210">
    <property type="entry name" value="TSPN"/>
    <property type="match status" value="1"/>
</dbReference>
<dbReference type="FunFam" id="2.60.40.10:FF:000639">
    <property type="entry name" value="collagen alpha-1(XII) chain isoform X1"/>
    <property type="match status" value="1"/>
</dbReference>
<evidence type="ECO:0000256" key="7">
    <source>
        <dbReference type="ARBA" id="ARBA00022974"/>
    </source>
</evidence>
<evidence type="ECO:0000256" key="4">
    <source>
        <dbReference type="ARBA" id="ARBA00022729"/>
    </source>
</evidence>
<keyword evidence="6" id="KW-0130">Cell adhesion</keyword>
<dbReference type="PANTHER" id="PTHR24020">
    <property type="entry name" value="COLLAGEN ALPHA"/>
    <property type="match status" value="1"/>
</dbReference>
<evidence type="ECO:0000256" key="1">
    <source>
        <dbReference type="ARBA" id="ARBA00004498"/>
    </source>
</evidence>
<feature type="domain" description="VWFA" evidence="14">
    <location>
        <begin position="424"/>
        <end position="600"/>
    </location>
</feature>
<evidence type="ECO:0000256" key="10">
    <source>
        <dbReference type="ARBA" id="ARBA00023180"/>
    </source>
</evidence>
<evidence type="ECO:0000256" key="13">
    <source>
        <dbReference type="SAM" id="MobiDB-lite"/>
    </source>
</evidence>
<dbReference type="Pfam" id="PF00041">
    <property type="entry name" value="fn3"/>
    <property type="match status" value="15"/>
</dbReference>
<dbReference type="GO" id="GO:0007155">
    <property type="term" value="P:cell adhesion"/>
    <property type="evidence" value="ECO:0007669"/>
    <property type="project" value="UniProtKB-KW"/>
</dbReference>
<feature type="domain" description="Fibronectin type-III" evidence="15">
    <location>
        <begin position="1265"/>
        <end position="1349"/>
    </location>
</feature>
<evidence type="ECO:0000256" key="3">
    <source>
        <dbReference type="ARBA" id="ARBA00022530"/>
    </source>
</evidence>
<evidence type="ECO:0000256" key="6">
    <source>
        <dbReference type="ARBA" id="ARBA00022889"/>
    </source>
</evidence>
<dbReference type="FunFam" id="2.60.40.10:FF:000489">
    <property type="entry name" value="collagen alpha-1(XII) chain isoform X1"/>
    <property type="match status" value="1"/>
</dbReference>
<feature type="domain" description="Fibronectin type-III" evidence="15">
    <location>
        <begin position="1350"/>
        <end position="1439"/>
    </location>
</feature>
<evidence type="ECO:0000259" key="15">
    <source>
        <dbReference type="PROSITE" id="PS50853"/>
    </source>
</evidence>
<evidence type="ECO:0000256" key="8">
    <source>
        <dbReference type="ARBA" id="ARBA00023119"/>
    </source>
</evidence>
<keyword evidence="7" id="KW-0654">Proteoglycan</keyword>
<dbReference type="Ensembl" id="ENSUMAT00000021947.1">
    <property type="protein sequence ID" value="ENSUMAP00000018554.1"/>
    <property type="gene ID" value="ENSUMAG00000012583.1"/>
</dbReference>
<evidence type="ECO:0000256" key="9">
    <source>
        <dbReference type="ARBA" id="ARBA00023157"/>
    </source>
</evidence>
<feature type="domain" description="Fibronectin type-III" evidence="15">
    <location>
        <begin position="618"/>
        <end position="707"/>
    </location>
</feature>
<keyword evidence="2" id="KW-0964">Secreted</keyword>
<feature type="domain" description="Fibronectin type-III" evidence="15">
    <location>
        <begin position="1981"/>
        <end position="2068"/>
    </location>
</feature>
<proteinExistence type="inferred from homology"/>
<feature type="domain" description="Fibronectin type-III" evidence="15">
    <location>
        <begin position="888"/>
        <end position="975"/>
    </location>
</feature>
<feature type="domain" description="VWFA" evidence="14">
    <location>
        <begin position="2097"/>
        <end position="2270"/>
    </location>
</feature>
<dbReference type="FunFam" id="2.60.40.10:FF:000554">
    <property type="entry name" value="collagen alpha-1(XII) chain isoform X1"/>
    <property type="match status" value="1"/>
</dbReference>